<name>A0AAW3YSH1_9GAMM</name>
<dbReference type="EMBL" id="JACXBF010000175">
    <property type="protein sequence ID" value="MBD2800457.1"/>
    <property type="molecule type" value="Genomic_DNA"/>
</dbReference>
<dbReference type="InterPro" id="IPR036390">
    <property type="entry name" value="WH_DNA-bd_sf"/>
</dbReference>
<organism evidence="1">
    <name type="scientific">Xenorhabdus szentirmaii</name>
    <dbReference type="NCBI Taxonomy" id="290112"/>
    <lineage>
        <taxon>Bacteria</taxon>
        <taxon>Pseudomonadati</taxon>
        <taxon>Pseudomonadota</taxon>
        <taxon>Gammaproteobacteria</taxon>
        <taxon>Enterobacterales</taxon>
        <taxon>Morganellaceae</taxon>
        <taxon>Xenorhabdus</taxon>
    </lineage>
</organism>
<dbReference type="AlphaFoldDB" id="A0AAW3YSH1"/>
<accession>A0AAW3YSH1</accession>
<protein>
    <submittedName>
        <fullName evidence="1">Rrf2 family transcriptional regulator</fullName>
    </submittedName>
</protein>
<gene>
    <name evidence="1" type="ORF">ID854_08275</name>
</gene>
<comment type="caution">
    <text evidence="1">The sequence shown here is derived from an EMBL/GenBank/DDBJ whole genome shotgun (WGS) entry which is preliminary data.</text>
</comment>
<reference evidence="1" key="1">
    <citation type="submission" date="2020-09" db="EMBL/GenBank/DDBJ databases">
        <authorList>
            <person name="Palma L."/>
            <person name="Caballero P."/>
            <person name="Berry C."/>
            <person name="Del Valle E."/>
        </authorList>
    </citation>
    <scope>NUCLEOTIDE SEQUENCE</scope>
    <source>
        <strain evidence="1">M</strain>
    </source>
</reference>
<dbReference type="Proteomes" id="UP001193920">
    <property type="component" value="Unassembled WGS sequence"/>
</dbReference>
<proteinExistence type="predicted"/>
<dbReference type="SUPFAM" id="SSF46785">
    <property type="entry name" value="Winged helix' DNA-binding domain"/>
    <property type="match status" value="1"/>
</dbReference>
<reference evidence="1" key="2">
    <citation type="journal article" date="2024" name="Toxins">
        <title>Genome Sequence Analysis of Native Xenorhabdus Strains Isolated from Entomopathogenic Nematodes in Argentina.</title>
        <authorList>
            <person name="Palma L."/>
            <person name="Frizzo L."/>
            <person name="Kaiser S."/>
            <person name="Berry C."/>
            <person name="Caballero P."/>
            <person name="Bode H.B."/>
            <person name="Del Valle E.E."/>
        </authorList>
    </citation>
    <scope>NUCLEOTIDE SEQUENCE</scope>
    <source>
        <strain evidence="1">M</strain>
    </source>
</reference>
<sequence length="88" mass="10212">MAGILEEKVFVEKVKSIMFDFKVKLSVNARFLYVYFLVTEEKPITHTELSEVTNIKSPVTLRKVIHELERNGLIEVTRLSKGQVYKVL</sequence>
<evidence type="ECO:0000313" key="1">
    <source>
        <dbReference type="EMBL" id="MBD2800457.1"/>
    </source>
</evidence>